<dbReference type="Pfam" id="PF00023">
    <property type="entry name" value="Ank"/>
    <property type="match status" value="2"/>
</dbReference>
<evidence type="ECO:0000313" key="4">
    <source>
        <dbReference type="Ensembl" id="ENSSORP00005029136.1"/>
    </source>
</evidence>
<dbReference type="InterPro" id="IPR002110">
    <property type="entry name" value="Ankyrin_rpt"/>
</dbReference>
<feature type="repeat" description="ANK" evidence="3">
    <location>
        <begin position="58"/>
        <end position="90"/>
    </location>
</feature>
<feature type="repeat" description="ANK" evidence="3">
    <location>
        <begin position="217"/>
        <end position="259"/>
    </location>
</feature>
<keyword evidence="2 3" id="KW-0040">ANK repeat</keyword>
<reference evidence="4" key="2">
    <citation type="submission" date="2025-08" db="UniProtKB">
        <authorList>
            <consortium name="Ensembl"/>
        </authorList>
    </citation>
    <scope>IDENTIFICATION</scope>
</reference>
<dbReference type="InParanoid" id="A0A673AIF5"/>
<dbReference type="Ensembl" id="ENSSORT00005029966.1">
    <property type="protein sequence ID" value="ENSSORP00005029136.1"/>
    <property type="gene ID" value="ENSSORG00005013910.1"/>
</dbReference>
<dbReference type="PROSITE" id="PS50297">
    <property type="entry name" value="ANK_REP_REGION"/>
    <property type="match status" value="4"/>
</dbReference>
<gene>
    <name evidence="4" type="primary">ankrd61</name>
</gene>
<dbReference type="InterPro" id="IPR050663">
    <property type="entry name" value="Ankyrin-SOCS_Box"/>
</dbReference>
<dbReference type="PANTHER" id="PTHR24193:SF121">
    <property type="entry name" value="ADA2A-CONTAINING COMPLEX COMPONENT 3, ISOFORM D"/>
    <property type="match status" value="1"/>
</dbReference>
<reference evidence="4" key="1">
    <citation type="submission" date="2019-06" db="EMBL/GenBank/DDBJ databases">
        <authorList>
            <consortium name="Wellcome Sanger Institute Data Sharing"/>
        </authorList>
    </citation>
    <scope>NUCLEOTIDE SEQUENCE [LARGE SCALE GENOMIC DNA]</scope>
</reference>
<evidence type="ECO:0000256" key="2">
    <source>
        <dbReference type="ARBA" id="ARBA00023043"/>
    </source>
</evidence>
<dbReference type="AlphaFoldDB" id="A0A673AIF5"/>
<organism evidence="4 5">
    <name type="scientific">Sphaeramia orbicularis</name>
    <name type="common">orbiculate cardinalfish</name>
    <dbReference type="NCBI Taxonomy" id="375764"/>
    <lineage>
        <taxon>Eukaryota</taxon>
        <taxon>Metazoa</taxon>
        <taxon>Chordata</taxon>
        <taxon>Craniata</taxon>
        <taxon>Vertebrata</taxon>
        <taxon>Euteleostomi</taxon>
        <taxon>Actinopterygii</taxon>
        <taxon>Neopterygii</taxon>
        <taxon>Teleostei</taxon>
        <taxon>Neoteleostei</taxon>
        <taxon>Acanthomorphata</taxon>
        <taxon>Gobiaria</taxon>
        <taxon>Kurtiformes</taxon>
        <taxon>Apogonoidei</taxon>
        <taxon>Apogonidae</taxon>
        <taxon>Apogoninae</taxon>
        <taxon>Sphaeramia</taxon>
    </lineage>
</organism>
<name>A0A673AIF5_9TELE</name>
<evidence type="ECO:0000313" key="5">
    <source>
        <dbReference type="Proteomes" id="UP000472271"/>
    </source>
</evidence>
<evidence type="ECO:0000256" key="3">
    <source>
        <dbReference type="PROSITE-ProRule" id="PRU00023"/>
    </source>
</evidence>
<dbReference type="PANTHER" id="PTHR24193">
    <property type="entry name" value="ANKYRIN REPEAT PROTEIN"/>
    <property type="match status" value="1"/>
</dbReference>
<dbReference type="SMART" id="SM00248">
    <property type="entry name" value="ANK"/>
    <property type="match status" value="6"/>
</dbReference>
<sequence>MENITTNGNITTDHNNDFYAAIMDEDVGRIEELSKTYGSNYFIEIHSISKRKIFLKGISMYPLHLAATYRRVKSMKSLLLAGADPEIRDNLGRTTLHLVVDSWPRMMVCRHTECTKFHIVCMTAHSQAEACLRLLCEHGVNINAEVKGATHQTALHLSAWSAALSAVRILTSYGANVNAVDRMGMVPLHSASGTLHKDIIINLIKHGADINMQVEQSGNTPLHLAGVGLAIKSTQPLEDGISCITELLEHGADPNIMNTAGMTPLHEACIMGNSELVDLLLSYGANVNKLSEAGENCLFMLLNNSAKVKESSLLSKLLGLTSPLTVYNQNGQLPSTLTLPCFSKQRDQLLKITQQPRRLQDICKRVIYLHNVREKREELRKILPGSMYEFIFNYWDII</sequence>
<reference evidence="4" key="3">
    <citation type="submission" date="2025-09" db="UniProtKB">
        <authorList>
            <consortium name="Ensembl"/>
        </authorList>
    </citation>
    <scope>IDENTIFICATION</scope>
</reference>
<proteinExistence type="predicted"/>
<accession>A0A673AIF5</accession>
<feature type="repeat" description="ANK" evidence="3">
    <location>
        <begin position="183"/>
        <end position="215"/>
    </location>
</feature>
<dbReference type="SUPFAM" id="SSF48403">
    <property type="entry name" value="Ankyrin repeat"/>
    <property type="match status" value="1"/>
</dbReference>
<protein>
    <submittedName>
        <fullName evidence="4">Uncharacterized protein</fullName>
    </submittedName>
</protein>
<feature type="repeat" description="ANK" evidence="3">
    <location>
        <begin position="150"/>
        <end position="182"/>
    </location>
</feature>
<dbReference type="GO" id="GO:0045944">
    <property type="term" value="P:positive regulation of transcription by RNA polymerase II"/>
    <property type="evidence" value="ECO:0007669"/>
    <property type="project" value="TreeGrafter"/>
</dbReference>
<feature type="repeat" description="ANK" evidence="3">
    <location>
        <begin position="260"/>
        <end position="292"/>
    </location>
</feature>
<dbReference type="Gene3D" id="1.25.40.20">
    <property type="entry name" value="Ankyrin repeat-containing domain"/>
    <property type="match status" value="2"/>
</dbReference>
<dbReference type="InterPro" id="IPR036770">
    <property type="entry name" value="Ankyrin_rpt-contain_sf"/>
</dbReference>
<dbReference type="Pfam" id="PF12796">
    <property type="entry name" value="Ank_2"/>
    <property type="match status" value="2"/>
</dbReference>
<dbReference type="GO" id="GO:0000976">
    <property type="term" value="F:transcription cis-regulatory region binding"/>
    <property type="evidence" value="ECO:0007669"/>
    <property type="project" value="TreeGrafter"/>
</dbReference>
<keyword evidence="5" id="KW-1185">Reference proteome</keyword>
<dbReference type="Proteomes" id="UP000472271">
    <property type="component" value="Chromosome 19"/>
</dbReference>
<evidence type="ECO:0000256" key="1">
    <source>
        <dbReference type="ARBA" id="ARBA00022737"/>
    </source>
</evidence>
<dbReference type="PROSITE" id="PS50088">
    <property type="entry name" value="ANK_REPEAT"/>
    <property type="match status" value="5"/>
</dbReference>
<keyword evidence="1" id="KW-0677">Repeat</keyword>
<dbReference type="GO" id="GO:0005634">
    <property type="term" value="C:nucleus"/>
    <property type="evidence" value="ECO:0007669"/>
    <property type="project" value="TreeGrafter"/>
</dbReference>